<keyword evidence="3" id="KW-1185">Reference proteome</keyword>
<evidence type="ECO:0000313" key="2">
    <source>
        <dbReference type="EMBL" id="GAA1226979.1"/>
    </source>
</evidence>
<accession>A0ABN1VZ26</accession>
<dbReference type="Pfam" id="PF10066">
    <property type="entry name" value="DUF2304"/>
    <property type="match status" value="1"/>
</dbReference>
<evidence type="ECO:0000256" key="1">
    <source>
        <dbReference type="SAM" id="Phobius"/>
    </source>
</evidence>
<evidence type="ECO:0008006" key="4">
    <source>
        <dbReference type="Google" id="ProtNLM"/>
    </source>
</evidence>
<name>A0ABN1VZ26_9MICO</name>
<evidence type="ECO:0000313" key="3">
    <source>
        <dbReference type="Proteomes" id="UP001500943"/>
    </source>
</evidence>
<sequence>MTIIFQILALVAVVLVALLTLRGGGARRQAVQRLFMLIFILAAGSSIIAPQVWTFAARLLGVGRGADLLLYITVLAFLAFVGATYRRFRRLENDMTEIARQLALTSEQAQHNNLDD</sequence>
<keyword evidence="1" id="KW-1133">Transmembrane helix</keyword>
<keyword evidence="1" id="KW-0812">Transmembrane</keyword>
<organism evidence="2 3">
    <name type="scientific">Rhodoglobus aureus</name>
    <dbReference type="NCBI Taxonomy" id="191497"/>
    <lineage>
        <taxon>Bacteria</taxon>
        <taxon>Bacillati</taxon>
        <taxon>Actinomycetota</taxon>
        <taxon>Actinomycetes</taxon>
        <taxon>Micrococcales</taxon>
        <taxon>Microbacteriaceae</taxon>
        <taxon>Rhodoglobus</taxon>
    </lineage>
</organism>
<dbReference type="EMBL" id="BAAAKW010000068">
    <property type="protein sequence ID" value="GAA1226979.1"/>
    <property type="molecule type" value="Genomic_DNA"/>
</dbReference>
<reference evidence="2 3" key="1">
    <citation type="journal article" date="2019" name="Int. J. Syst. Evol. Microbiol.">
        <title>The Global Catalogue of Microorganisms (GCM) 10K type strain sequencing project: providing services to taxonomists for standard genome sequencing and annotation.</title>
        <authorList>
            <consortium name="The Broad Institute Genomics Platform"/>
            <consortium name="The Broad Institute Genome Sequencing Center for Infectious Disease"/>
            <person name="Wu L."/>
            <person name="Ma J."/>
        </authorList>
    </citation>
    <scope>NUCLEOTIDE SEQUENCE [LARGE SCALE GENOMIC DNA]</scope>
    <source>
        <strain evidence="2 3">JCM 12762</strain>
    </source>
</reference>
<comment type="caution">
    <text evidence="2">The sequence shown here is derived from an EMBL/GenBank/DDBJ whole genome shotgun (WGS) entry which is preliminary data.</text>
</comment>
<dbReference type="Proteomes" id="UP001500943">
    <property type="component" value="Unassembled WGS sequence"/>
</dbReference>
<keyword evidence="1" id="KW-0472">Membrane</keyword>
<gene>
    <name evidence="2" type="ORF">GCM10009655_27090</name>
</gene>
<dbReference type="InterPro" id="IPR019277">
    <property type="entry name" value="DUF2304"/>
</dbReference>
<feature type="transmembrane region" description="Helical" evidence="1">
    <location>
        <begin position="68"/>
        <end position="85"/>
    </location>
</feature>
<protein>
    <recommendedName>
        <fullName evidence="4">DUF2304 domain-containing protein</fullName>
    </recommendedName>
</protein>
<proteinExistence type="predicted"/>
<dbReference type="RefSeq" id="WP_343926708.1">
    <property type="nucleotide sequence ID" value="NZ_BAAAKW010000068.1"/>
</dbReference>
<feature type="transmembrane region" description="Helical" evidence="1">
    <location>
        <begin position="6"/>
        <end position="22"/>
    </location>
</feature>
<feature type="transmembrane region" description="Helical" evidence="1">
    <location>
        <begin position="34"/>
        <end position="56"/>
    </location>
</feature>